<proteinExistence type="inferred from homology"/>
<dbReference type="SUPFAM" id="SSF52540">
    <property type="entry name" value="P-loop containing nucleoside triphosphate hydrolases"/>
    <property type="match status" value="1"/>
</dbReference>
<dbReference type="GO" id="GO:0006261">
    <property type="term" value="P:DNA-templated DNA replication"/>
    <property type="evidence" value="ECO:0007669"/>
    <property type="project" value="TreeGrafter"/>
</dbReference>
<reference evidence="11 12" key="2">
    <citation type="journal article" date="2016" name="Sci. Rep.">
        <title>A novel serine protease, Sep1, from Bacillus firmus DS-1 has nematicidal activity and degrades multiple intestinal-associated nematode proteins.</title>
        <authorList>
            <person name="Geng C."/>
            <person name="Nie X."/>
            <person name="Tang Z."/>
            <person name="Zhang Y."/>
            <person name="Lin J."/>
            <person name="Sun M."/>
            <person name="Peng D."/>
        </authorList>
    </citation>
    <scope>NUCLEOTIDE SEQUENCE [LARGE SCALE GENOMIC DNA]</scope>
    <source>
        <strain evidence="11 12">DS1</strain>
    </source>
</reference>
<dbReference type="PANTHER" id="PTHR34388:SF1">
    <property type="entry name" value="DNA POLYMERASE III SUBUNIT DELTA"/>
    <property type="match status" value="1"/>
</dbReference>
<evidence type="ECO:0000256" key="1">
    <source>
        <dbReference type="ARBA" id="ARBA00012417"/>
    </source>
</evidence>
<evidence type="ECO:0000259" key="10">
    <source>
        <dbReference type="Pfam" id="PF21694"/>
    </source>
</evidence>
<sequence length="350" mass="40063">MVNGEKKLVFDIWNRIKAKSFAPIYLLYGTEPYLINETKQLLINNVLHEDEADFNLSSYDLEETPIDTALEDAETFPFMGERRLIFLHNPVFLTSEKSKAKQEHNLAKLEAYIKEPAPYSVVVFSSSAEKLDDRKKITKQLKKTAAVLEAKKLNEGELKAWIRERAALNGVQIDESAVELILTLAGANLFILTNEIDKLALYANDTKRIDEQMAEKMVSRSLEQNIFSLVDKVVHRKIEEALRIYYDLLKQNEEPIKILSVITGQFRLIYQVKELARRGYGQQQIAGYLKIHPFRVKLAAGQAQLFADEELAAIISLLADADYQMKTGGMNKTMLIEMFLFRLQSQALRK</sequence>
<dbReference type="Gene3D" id="1.10.8.60">
    <property type="match status" value="1"/>
</dbReference>
<evidence type="ECO:0000256" key="8">
    <source>
        <dbReference type="ARBA" id="ARBA00049244"/>
    </source>
</evidence>
<keyword evidence="3" id="KW-0808">Transferase</keyword>
<dbReference type="AlphaFoldDB" id="W7KUF1"/>
<dbReference type="Gene3D" id="1.20.272.10">
    <property type="match status" value="1"/>
</dbReference>
<gene>
    <name evidence="11" type="primary">holA</name>
    <name evidence="11" type="ORF">PBF_16884</name>
</gene>
<dbReference type="EMBL" id="APVL01000013">
    <property type="protein sequence ID" value="EWG09823.1"/>
    <property type="molecule type" value="Genomic_DNA"/>
</dbReference>
<organism evidence="11 12">
    <name type="scientific">Cytobacillus firmus DS1</name>
    <dbReference type="NCBI Taxonomy" id="1307436"/>
    <lineage>
        <taxon>Bacteria</taxon>
        <taxon>Bacillati</taxon>
        <taxon>Bacillota</taxon>
        <taxon>Bacilli</taxon>
        <taxon>Bacillales</taxon>
        <taxon>Bacillaceae</taxon>
        <taxon>Cytobacillus</taxon>
    </lineage>
</organism>
<dbReference type="InterPro" id="IPR027417">
    <property type="entry name" value="P-loop_NTPase"/>
</dbReference>
<dbReference type="SUPFAM" id="SSF48019">
    <property type="entry name" value="post-AAA+ oligomerization domain-like"/>
    <property type="match status" value="1"/>
</dbReference>
<evidence type="ECO:0000256" key="4">
    <source>
        <dbReference type="ARBA" id="ARBA00022695"/>
    </source>
</evidence>
<dbReference type="Pfam" id="PF21694">
    <property type="entry name" value="DNA_pol3_delta_C"/>
    <property type="match status" value="1"/>
</dbReference>
<feature type="domain" description="DNA polymerase III delta subunit-like C-terminal" evidence="10">
    <location>
        <begin position="223"/>
        <end position="342"/>
    </location>
</feature>
<dbReference type="PATRIC" id="fig|1307436.3.peg.3620"/>
<dbReference type="InterPro" id="IPR010372">
    <property type="entry name" value="DNA_pol3_delta_N"/>
</dbReference>
<dbReference type="InterPro" id="IPR048466">
    <property type="entry name" value="DNA_pol3_delta-like_C"/>
</dbReference>
<evidence type="ECO:0000256" key="7">
    <source>
        <dbReference type="ARBA" id="ARBA00034754"/>
    </source>
</evidence>
<comment type="similarity">
    <text evidence="7">Belongs to the DNA polymerase HolA subunit family.</text>
</comment>
<dbReference type="GO" id="GO:0003677">
    <property type="term" value="F:DNA binding"/>
    <property type="evidence" value="ECO:0007669"/>
    <property type="project" value="InterPro"/>
</dbReference>
<evidence type="ECO:0000256" key="2">
    <source>
        <dbReference type="ARBA" id="ARBA00017703"/>
    </source>
</evidence>
<protein>
    <recommendedName>
        <fullName evidence="2">DNA polymerase III subunit delta</fullName>
        <ecNumber evidence="1">2.7.7.7</ecNumber>
    </recommendedName>
</protein>
<evidence type="ECO:0000256" key="3">
    <source>
        <dbReference type="ARBA" id="ARBA00022679"/>
    </source>
</evidence>
<comment type="catalytic activity">
    <reaction evidence="8">
        <text>DNA(n) + a 2'-deoxyribonucleoside 5'-triphosphate = DNA(n+1) + diphosphate</text>
        <dbReference type="Rhea" id="RHEA:22508"/>
        <dbReference type="Rhea" id="RHEA-COMP:17339"/>
        <dbReference type="Rhea" id="RHEA-COMP:17340"/>
        <dbReference type="ChEBI" id="CHEBI:33019"/>
        <dbReference type="ChEBI" id="CHEBI:61560"/>
        <dbReference type="ChEBI" id="CHEBI:173112"/>
        <dbReference type="EC" id="2.7.7.7"/>
    </reaction>
</comment>
<dbReference type="NCBIfam" id="TIGR01128">
    <property type="entry name" value="holA"/>
    <property type="match status" value="1"/>
</dbReference>
<dbReference type="InterPro" id="IPR005790">
    <property type="entry name" value="DNA_polIII_delta"/>
</dbReference>
<dbReference type="GO" id="GO:0009360">
    <property type="term" value="C:DNA polymerase III complex"/>
    <property type="evidence" value="ECO:0007669"/>
    <property type="project" value="InterPro"/>
</dbReference>
<name>W7KUF1_CYTFI</name>
<accession>W7KUF1</accession>
<comment type="caution">
    <text evidence="11">The sequence shown here is derived from an EMBL/GenBank/DDBJ whole genome shotgun (WGS) entry which is preliminary data.</text>
</comment>
<evidence type="ECO:0000256" key="6">
    <source>
        <dbReference type="ARBA" id="ARBA00022932"/>
    </source>
</evidence>
<keyword evidence="5" id="KW-0235">DNA replication</keyword>
<dbReference type="Gene3D" id="3.40.50.300">
    <property type="entry name" value="P-loop containing nucleotide triphosphate hydrolases"/>
    <property type="match status" value="1"/>
</dbReference>
<dbReference type="Proteomes" id="UP000019270">
    <property type="component" value="Unassembled WGS sequence"/>
</dbReference>
<evidence type="ECO:0000313" key="11">
    <source>
        <dbReference type="EMBL" id="EWG09823.1"/>
    </source>
</evidence>
<reference evidence="12" key="1">
    <citation type="submission" date="2013-03" db="EMBL/GenBank/DDBJ databases">
        <title>Draft genome sequence of Bacillus firmus DS1.</title>
        <authorList>
            <person name="Peng D."/>
            <person name="Zhu L."/>
            <person name="Sun M."/>
        </authorList>
    </citation>
    <scope>NUCLEOTIDE SEQUENCE [LARGE SCALE GENOMIC DNA]</scope>
    <source>
        <strain evidence="12">DS1</strain>
    </source>
</reference>
<evidence type="ECO:0000256" key="5">
    <source>
        <dbReference type="ARBA" id="ARBA00022705"/>
    </source>
</evidence>
<evidence type="ECO:0000313" key="12">
    <source>
        <dbReference type="Proteomes" id="UP000019270"/>
    </source>
</evidence>
<dbReference type="eggNOG" id="COG1466">
    <property type="taxonomic scope" value="Bacteria"/>
</dbReference>
<dbReference type="InterPro" id="IPR008921">
    <property type="entry name" value="DNA_pol3_clamp-load_cplx_C"/>
</dbReference>
<dbReference type="EC" id="2.7.7.7" evidence="1"/>
<dbReference type="PANTHER" id="PTHR34388">
    <property type="entry name" value="DNA POLYMERASE III SUBUNIT DELTA"/>
    <property type="match status" value="1"/>
</dbReference>
<keyword evidence="6" id="KW-0239">DNA-directed DNA polymerase</keyword>
<dbReference type="GO" id="GO:0003887">
    <property type="term" value="F:DNA-directed DNA polymerase activity"/>
    <property type="evidence" value="ECO:0007669"/>
    <property type="project" value="UniProtKB-KW"/>
</dbReference>
<feature type="domain" description="DNA polymerase III delta N-terminal" evidence="9">
    <location>
        <begin position="25"/>
        <end position="151"/>
    </location>
</feature>
<evidence type="ECO:0000259" key="9">
    <source>
        <dbReference type="Pfam" id="PF06144"/>
    </source>
</evidence>
<dbReference type="Pfam" id="PF06144">
    <property type="entry name" value="DNA_pol3_delta"/>
    <property type="match status" value="1"/>
</dbReference>
<keyword evidence="4" id="KW-0548">Nucleotidyltransferase</keyword>